<evidence type="ECO:0000313" key="1">
    <source>
        <dbReference type="EMBL" id="KAI8556865.1"/>
    </source>
</evidence>
<organism evidence="1 2">
    <name type="scientific">Rhododendron molle</name>
    <name type="common">Chinese azalea</name>
    <name type="synonym">Azalea mollis</name>
    <dbReference type="NCBI Taxonomy" id="49168"/>
    <lineage>
        <taxon>Eukaryota</taxon>
        <taxon>Viridiplantae</taxon>
        <taxon>Streptophyta</taxon>
        <taxon>Embryophyta</taxon>
        <taxon>Tracheophyta</taxon>
        <taxon>Spermatophyta</taxon>
        <taxon>Magnoliopsida</taxon>
        <taxon>eudicotyledons</taxon>
        <taxon>Gunneridae</taxon>
        <taxon>Pentapetalae</taxon>
        <taxon>asterids</taxon>
        <taxon>Ericales</taxon>
        <taxon>Ericaceae</taxon>
        <taxon>Ericoideae</taxon>
        <taxon>Rhodoreae</taxon>
        <taxon>Rhododendron</taxon>
    </lineage>
</organism>
<protein>
    <submittedName>
        <fullName evidence="1">Uncharacterized protein</fullName>
    </submittedName>
</protein>
<dbReference type="EMBL" id="CM046392">
    <property type="protein sequence ID" value="KAI8556865.1"/>
    <property type="molecule type" value="Genomic_DNA"/>
</dbReference>
<comment type="caution">
    <text evidence="1">The sequence shown here is derived from an EMBL/GenBank/DDBJ whole genome shotgun (WGS) entry which is preliminary data.</text>
</comment>
<proteinExistence type="predicted"/>
<reference evidence="1" key="1">
    <citation type="submission" date="2022-02" db="EMBL/GenBank/DDBJ databases">
        <title>Plant Genome Project.</title>
        <authorList>
            <person name="Zhang R.-G."/>
        </authorList>
    </citation>
    <scope>NUCLEOTIDE SEQUENCE</scope>
    <source>
        <strain evidence="1">AT1</strain>
    </source>
</reference>
<evidence type="ECO:0000313" key="2">
    <source>
        <dbReference type="Proteomes" id="UP001062846"/>
    </source>
</evidence>
<sequence length="166" mass="19351">MASSQSSVAKVPFHVPIEIAIEILSRLPVKSLLRFKSVSKTCANDYKLIRIVSWVCSLDETFFVQTDMYEMGSNKWKLKCLRFLVTRLLMLWNMRFWDAIQKLFSMGLNIVRQLLQLSESRSSLDRSGDVKWDQPRMNAMCMRSQNVNCLTWYYKSPCVGAMFPVM</sequence>
<dbReference type="Proteomes" id="UP001062846">
    <property type="component" value="Chromosome 5"/>
</dbReference>
<gene>
    <name evidence="1" type="ORF">RHMOL_Rhmol05G0289100</name>
</gene>
<keyword evidence="2" id="KW-1185">Reference proteome</keyword>
<name>A0ACC0NU87_RHOML</name>
<accession>A0ACC0NU87</accession>